<comment type="caution">
    <text evidence="2">The sequence shown here is derived from an EMBL/GenBank/DDBJ whole genome shotgun (WGS) entry which is preliminary data.</text>
</comment>
<gene>
    <name evidence="2" type="ORF">AB6A40_006333</name>
</gene>
<name>A0ABD6EQR6_9BILA</name>
<reference evidence="2 3" key="1">
    <citation type="submission" date="2024-08" db="EMBL/GenBank/DDBJ databases">
        <title>Gnathostoma spinigerum genome.</title>
        <authorList>
            <person name="Gonzalez-Bertolin B."/>
            <person name="Monzon S."/>
            <person name="Zaballos A."/>
            <person name="Jimenez P."/>
            <person name="Dekumyoy P."/>
            <person name="Varona S."/>
            <person name="Cuesta I."/>
            <person name="Sumanam S."/>
            <person name="Adisakwattana P."/>
            <person name="Gasser R.B."/>
            <person name="Hernandez-Gonzalez A."/>
            <person name="Young N.D."/>
            <person name="Perteguer M.J."/>
        </authorList>
    </citation>
    <scope>NUCLEOTIDE SEQUENCE [LARGE SCALE GENOMIC DNA]</scope>
    <source>
        <strain evidence="2">AL3</strain>
        <tissue evidence="2">Liver</tissue>
    </source>
</reference>
<evidence type="ECO:0000313" key="3">
    <source>
        <dbReference type="Proteomes" id="UP001608902"/>
    </source>
</evidence>
<proteinExistence type="predicted"/>
<organism evidence="2 3">
    <name type="scientific">Gnathostoma spinigerum</name>
    <dbReference type="NCBI Taxonomy" id="75299"/>
    <lineage>
        <taxon>Eukaryota</taxon>
        <taxon>Metazoa</taxon>
        <taxon>Ecdysozoa</taxon>
        <taxon>Nematoda</taxon>
        <taxon>Chromadorea</taxon>
        <taxon>Rhabditida</taxon>
        <taxon>Spirurina</taxon>
        <taxon>Gnathostomatomorpha</taxon>
        <taxon>Gnathostomatoidea</taxon>
        <taxon>Gnathostomatidae</taxon>
        <taxon>Gnathostoma</taxon>
    </lineage>
</organism>
<feature type="transmembrane region" description="Helical" evidence="1">
    <location>
        <begin position="75"/>
        <end position="100"/>
    </location>
</feature>
<dbReference type="EMBL" id="JBGFUD010004426">
    <property type="protein sequence ID" value="MFH4979624.1"/>
    <property type="molecule type" value="Genomic_DNA"/>
</dbReference>
<sequence>MLTTPPLIFQNGIIHCTLIVDFIPGDMNRISRYSLSAMGVLNIAAIILSFIAILILSVYWKEGNFYIQIVYSYHAWYTVMLVFLTLIFLLSIVIFCSEALTSLQSAFRLDRFAKLVAVSICLVLSIMVAGFEIFYLVSRTNDRDLSRTLAIMILTTAMTIIYIIMVILLAIEKLRNSRVVDTSDTHIKKTDESRTVVKSLRIRSPNQRRA</sequence>
<keyword evidence="1" id="KW-1133">Transmembrane helix</keyword>
<dbReference type="AlphaFoldDB" id="A0ABD6EQR6"/>
<accession>A0ABD6EQR6</accession>
<keyword evidence="1" id="KW-0472">Membrane</keyword>
<keyword evidence="3" id="KW-1185">Reference proteome</keyword>
<dbReference type="Proteomes" id="UP001608902">
    <property type="component" value="Unassembled WGS sequence"/>
</dbReference>
<evidence type="ECO:0000256" key="1">
    <source>
        <dbReference type="SAM" id="Phobius"/>
    </source>
</evidence>
<evidence type="ECO:0000313" key="2">
    <source>
        <dbReference type="EMBL" id="MFH4979624.1"/>
    </source>
</evidence>
<feature type="transmembrane region" description="Helical" evidence="1">
    <location>
        <begin position="149"/>
        <end position="171"/>
    </location>
</feature>
<protein>
    <submittedName>
        <fullName evidence="2">Uncharacterized protein</fullName>
    </submittedName>
</protein>
<feature type="transmembrane region" description="Helical" evidence="1">
    <location>
        <begin position="35"/>
        <end position="60"/>
    </location>
</feature>
<feature type="transmembrane region" description="Helical" evidence="1">
    <location>
        <begin position="112"/>
        <end position="137"/>
    </location>
</feature>
<keyword evidence="1" id="KW-0812">Transmembrane</keyword>